<protein>
    <recommendedName>
        <fullName evidence="4">DUF2795 domain-containing protein</fullName>
    </recommendedName>
</protein>
<evidence type="ECO:0000313" key="3">
    <source>
        <dbReference type="Proteomes" id="UP000199055"/>
    </source>
</evidence>
<feature type="region of interest" description="Disordered" evidence="1">
    <location>
        <begin position="1"/>
        <end position="68"/>
    </location>
</feature>
<evidence type="ECO:0000313" key="2">
    <source>
        <dbReference type="EMBL" id="SEP88190.1"/>
    </source>
</evidence>
<proteinExistence type="predicted"/>
<dbReference type="AlphaFoldDB" id="A0A1H9BGP8"/>
<sequence length="139" mass="15188">MATHGKNKTGAARDDELKQEMEGELRAGRSLRMEEDHELQPSGEDQPDVDRAPNTVLTGGTPPGMDQNDVEVRSELARHLGLGLYPADRDAVLDKLRENNAPDRLLGLAGRLPAGQEFRNVQDIARALGLGVEDTSHRT</sequence>
<evidence type="ECO:0008006" key="4">
    <source>
        <dbReference type="Google" id="ProtNLM"/>
    </source>
</evidence>
<dbReference type="EMBL" id="FOET01000002">
    <property type="protein sequence ID" value="SEP88190.1"/>
    <property type="molecule type" value="Genomic_DNA"/>
</dbReference>
<reference evidence="2 3" key="1">
    <citation type="submission" date="2016-10" db="EMBL/GenBank/DDBJ databases">
        <authorList>
            <person name="de Groot N.N."/>
        </authorList>
    </citation>
    <scope>NUCLEOTIDE SEQUENCE [LARGE SCALE GENOMIC DNA]</scope>
    <source>
        <strain evidence="2 3">CGMCC 4.3519</strain>
    </source>
</reference>
<accession>A0A1H9BGP8</accession>
<dbReference type="InterPro" id="IPR021527">
    <property type="entry name" value="DUF2795"/>
</dbReference>
<dbReference type="Proteomes" id="UP000199055">
    <property type="component" value="Unassembled WGS sequence"/>
</dbReference>
<keyword evidence="3" id="KW-1185">Reference proteome</keyword>
<dbReference type="Pfam" id="PF11387">
    <property type="entry name" value="DUF2795"/>
    <property type="match status" value="1"/>
</dbReference>
<feature type="compositionally biased region" description="Basic and acidic residues" evidence="1">
    <location>
        <begin position="11"/>
        <end position="39"/>
    </location>
</feature>
<evidence type="ECO:0000256" key="1">
    <source>
        <dbReference type="SAM" id="MobiDB-lite"/>
    </source>
</evidence>
<organism evidence="2 3">
    <name type="scientific">Streptomyces radiopugnans</name>
    <dbReference type="NCBI Taxonomy" id="403935"/>
    <lineage>
        <taxon>Bacteria</taxon>
        <taxon>Bacillati</taxon>
        <taxon>Actinomycetota</taxon>
        <taxon>Actinomycetes</taxon>
        <taxon>Kitasatosporales</taxon>
        <taxon>Streptomycetaceae</taxon>
        <taxon>Streptomyces</taxon>
    </lineage>
</organism>
<dbReference type="RefSeq" id="WP_093656452.1">
    <property type="nucleotide sequence ID" value="NZ_FOET01000002.1"/>
</dbReference>
<dbReference type="STRING" id="403935.SAMN05216481_102388"/>
<name>A0A1H9BGP8_9ACTN</name>
<gene>
    <name evidence="2" type="ORF">SAMN05216481_102388</name>
</gene>